<dbReference type="Pfam" id="PF06722">
    <property type="entry name" value="EryCIII-like_C"/>
    <property type="match status" value="1"/>
</dbReference>
<evidence type="ECO:0000259" key="4">
    <source>
        <dbReference type="Pfam" id="PF06722"/>
    </source>
</evidence>
<dbReference type="InterPro" id="IPR002213">
    <property type="entry name" value="UDP_glucos_trans"/>
</dbReference>
<evidence type="ECO:0000313" key="7">
    <source>
        <dbReference type="Proteomes" id="UP001144036"/>
    </source>
</evidence>
<protein>
    <submittedName>
        <fullName evidence="6">DUF1205 domain-containing protein</fullName>
    </submittedName>
</protein>
<evidence type="ECO:0000259" key="5">
    <source>
        <dbReference type="Pfam" id="PF21036"/>
    </source>
</evidence>
<dbReference type="InterPro" id="IPR010610">
    <property type="entry name" value="EryCIII-like_C"/>
</dbReference>
<feature type="domain" description="Erythromycin biosynthesis protein CIII-like N-terminal" evidence="5">
    <location>
        <begin position="22"/>
        <end position="254"/>
    </location>
</feature>
<gene>
    <name evidence="6" type="ORF">OUY22_32415</name>
</gene>
<evidence type="ECO:0000256" key="1">
    <source>
        <dbReference type="ARBA" id="ARBA00006962"/>
    </source>
</evidence>
<dbReference type="InterPro" id="IPR050426">
    <property type="entry name" value="Glycosyltransferase_28"/>
</dbReference>
<evidence type="ECO:0000313" key="6">
    <source>
        <dbReference type="EMBL" id="MDA0638138.1"/>
    </source>
</evidence>
<organism evidence="6 7">
    <name type="scientific">Nonomuraea corallina</name>
    <dbReference type="NCBI Taxonomy" id="2989783"/>
    <lineage>
        <taxon>Bacteria</taxon>
        <taxon>Bacillati</taxon>
        <taxon>Actinomycetota</taxon>
        <taxon>Actinomycetes</taxon>
        <taxon>Streptosporangiales</taxon>
        <taxon>Streptosporangiaceae</taxon>
        <taxon>Nonomuraea</taxon>
    </lineage>
</organism>
<dbReference type="PANTHER" id="PTHR48050:SF13">
    <property type="entry name" value="STEROL 3-BETA-GLUCOSYLTRANSFERASE UGT80A2"/>
    <property type="match status" value="1"/>
</dbReference>
<dbReference type="Pfam" id="PF21036">
    <property type="entry name" value="EryCIII-like_N"/>
    <property type="match status" value="1"/>
</dbReference>
<name>A0ABT4SLM5_9ACTN</name>
<comment type="similarity">
    <text evidence="1">Belongs to the glycosyltransferase 28 family.</text>
</comment>
<dbReference type="InterPro" id="IPR048284">
    <property type="entry name" value="EryCIII-like_N"/>
</dbReference>
<keyword evidence="2" id="KW-0328">Glycosyltransferase</keyword>
<dbReference type="PANTHER" id="PTHR48050">
    <property type="entry name" value="STEROL 3-BETA-GLUCOSYLTRANSFERASE"/>
    <property type="match status" value="1"/>
</dbReference>
<evidence type="ECO:0000256" key="2">
    <source>
        <dbReference type="ARBA" id="ARBA00022676"/>
    </source>
</evidence>
<feature type="domain" description="Erythromycin biosynthesis protein CIII-like C-terminal" evidence="4">
    <location>
        <begin position="269"/>
        <end position="409"/>
    </location>
</feature>
<sequence>MRVLIAFQGRNESCYGMAPLGWALRTAGHEVWVAGQPDATDLVADTGLTMVPLGRDNLTRYFKKSMTGLAGGADESENASQRPEELSWEDLRQWYRRAVPGWWKVINEPMLADLTAFCQEWRPDLVLWEQGTYAAPIAAQACGAAHARVVWSVDVFARLRDRFLELMAERGEPGQEDLLARWLGSRAAAHGQEFSEELTRGHFTVDCFPASLALPRTGSLTRVPVRYVPYSGRAILPAWLREEPERPRVAVCLGSAEAEAAASPAPPQALLEALAGLDVEVVVTAADAAEDELPALPGNVRVTDSVPAHQLAPSCAAMVNYGDPGMVCTALLYGVPQLVVPVADPDSPLLARAVTAGGAGVALTGAGQVAERVAALLHEPAYRLGAERVSAEIRAMPAPNDVVTEIEELTAKHRAR</sequence>
<dbReference type="CDD" id="cd03784">
    <property type="entry name" value="GT1_Gtf-like"/>
    <property type="match status" value="1"/>
</dbReference>
<accession>A0ABT4SLM5</accession>
<keyword evidence="7" id="KW-1185">Reference proteome</keyword>
<dbReference type="EMBL" id="JAPNNL010000207">
    <property type="protein sequence ID" value="MDA0638138.1"/>
    <property type="molecule type" value="Genomic_DNA"/>
</dbReference>
<dbReference type="Proteomes" id="UP001144036">
    <property type="component" value="Unassembled WGS sequence"/>
</dbReference>
<dbReference type="Gene3D" id="3.40.50.2000">
    <property type="entry name" value="Glycogen Phosphorylase B"/>
    <property type="match status" value="2"/>
</dbReference>
<reference evidence="6" key="1">
    <citation type="submission" date="2022-11" db="EMBL/GenBank/DDBJ databases">
        <title>Nonomuraea corallina sp. nov., a new species of the genus Nonomuraea isolated from sea side sediment in Thai sea.</title>
        <authorList>
            <person name="Ngamcharungchit C."/>
            <person name="Matsumoto A."/>
            <person name="Suriyachadkun C."/>
            <person name="Panbangred W."/>
            <person name="Inahashi Y."/>
            <person name="Intra B."/>
        </authorList>
    </citation>
    <scope>NUCLEOTIDE SEQUENCE</scope>
    <source>
        <strain evidence="6">MCN248</strain>
    </source>
</reference>
<proteinExistence type="inferred from homology"/>
<comment type="caution">
    <text evidence="6">The sequence shown here is derived from an EMBL/GenBank/DDBJ whole genome shotgun (WGS) entry which is preliminary data.</text>
</comment>
<keyword evidence="3" id="KW-0808">Transferase</keyword>
<evidence type="ECO:0000256" key="3">
    <source>
        <dbReference type="ARBA" id="ARBA00022679"/>
    </source>
</evidence>
<dbReference type="SUPFAM" id="SSF53756">
    <property type="entry name" value="UDP-Glycosyltransferase/glycogen phosphorylase"/>
    <property type="match status" value="1"/>
</dbReference>
<dbReference type="RefSeq" id="WP_270159066.1">
    <property type="nucleotide sequence ID" value="NZ_JAPNNL010000207.1"/>
</dbReference>